<dbReference type="AlphaFoldDB" id="A0A8H9I2D4"/>
<evidence type="ECO:0000256" key="1">
    <source>
        <dbReference type="SAM" id="SignalP"/>
    </source>
</evidence>
<evidence type="ECO:0008006" key="4">
    <source>
        <dbReference type="Google" id="ProtNLM"/>
    </source>
</evidence>
<keyword evidence="3" id="KW-1185">Reference proteome</keyword>
<gene>
    <name evidence="2" type="ORF">GCM10007157_13900</name>
</gene>
<comment type="caution">
    <text evidence="2">The sequence shown here is derived from an EMBL/GenBank/DDBJ whole genome shotgun (WGS) entry which is preliminary data.</text>
</comment>
<dbReference type="Proteomes" id="UP000623776">
    <property type="component" value="Unassembled WGS sequence"/>
</dbReference>
<accession>A0A8H9I2D4</accession>
<dbReference type="RefSeq" id="WP_189463229.1">
    <property type="nucleotide sequence ID" value="NZ_BMXN01000006.1"/>
</dbReference>
<protein>
    <recommendedName>
        <fullName evidence="4">DUF1311 domain-containing protein</fullName>
    </recommendedName>
</protein>
<evidence type="ECO:0000313" key="2">
    <source>
        <dbReference type="EMBL" id="GGW23749.1"/>
    </source>
</evidence>
<reference evidence="3" key="1">
    <citation type="journal article" date="2019" name="Int. J. Syst. Evol. Microbiol.">
        <title>The Global Catalogue of Microorganisms (GCM) 10K type strain sequencing project: providing services to taxonomists for standard genome sequencing and annotation.</title>
        <authorList>
            <consortium name="The Broad Institute Genomics Platform"/>
            <consortium name="The Broad Institute Genome Sequencing Center for Infectious Disease"/>
            <person name="Wu L."/>
            <person name="Ma J."/>
        </authorList>
    </citation>
    <scope>NUCLEOTIDE SEQUENCE [LARGE SCALE GENOMIC DNA]</scope>
    <source>
        <strain evidence="3">KCTC 22154</strain>
    </source>
</reference>
<proteinExistence type="predicted"/>
<evidence type="ECO:0000313" key="3">
    <source>
        <dbReference type="Proteomes" id="UP000623776"/>
    </source>
</evidence>
<keyword evidence="1" id="KW-0732">Signal</keyword>
<name>A0A8H9I2D4_9GAMM</name>
<feature type="chain" id="PRO_5034662371" description="DUF1311 domain-containing protein" evidence="1">
    <location>
        <begin position="19"/>
        <end position="116"/>
    </location>
</feature>
<feature type="signal peptide" evidence="1">
    <location>
        <begin position="1"/>
        <end position="18"/>
    </location>
</feature>
<organism evidence="2 3">
    <name type="scientific">Vreelandella hamiltonii</name>
    <dbReference type="NCBI Taxonomy" id="502829"/>
    <lineage>
        <taxon>Bacteria</taxon>
        <taxon>Pseudomonadati</taxon>
        <taxon>Pseudomonadota</taxon>
        <taxon>Gammaproteobacteria</taxon>
        <taxon>Oceanospirillales</taxon>
        <taxon>Halomonadaceae</taxon>
        <taxon>Vreelandella</taxon>
    </lineage>
</organism>
<sequence length="116" mass="12843">MKAFAGAALALVATAATAQSGPSFSEYKVSTEVAADLAALCRVEVQQEYGERCDRFYSHMESHMALYAQFANRLASEGNDAYGNADTVDLEMHQRTVSRLNENMQYINTMAELHLR</sequence>
<dbReference type="EMBL" id="BMXN01000006">
    <property type="protein sequence ID" value="GGW23749.1"/>
    <property type="molecule type" value="Genomic_DNA"/>
</dbReference>